<dbReference type="CDD" id="cd02933">
    <property type="entry name" value="OYE_like_FMN"/>
    <property type="match status" value="1"/>
</dbReference>
<dbReference type="PANTHER" id="PTHR22893">
    <property type="entry name" value="NADH OXIDOREDUCTASE-RELATED"/>
    <property type="match status" value="1"/>
</dbReference>
<evidence type="ECO:0000313" key="3">
    <source>
        <dbReference type="Proteomes" id="UP000015241"/>
    </source>
</evidence>
<dbReference type="GO" id="GO:0003959">
    <property type="term" value="F:NADPH dehydrogenase activity"/>
    <property type="evidence" value="ECO:0007669"/>
    <property type="project" value="TreeGrafter"/>
</dbReference>
<dbReference type="SUPFAM" id="SSF51395">
    <property type="entry name" value="FMN-linked oxidoreductases"/>
    <property type="match status" value="1"/>
</dbReference>
<evidence type="ECO:0000259" key="1">
    <source>
        <dbReference type="Pfam" id="PF00724"/>
    </source>
</evidence>
<dbReference type="InterPro" id="IPR045247">
    <property type="entry name" value="Oye-like"/>
</dbReference>
<dbReference type="InParanoid" id="S8FIF3"/>
<name>S8FIF3_FOMSC</name>
<dbReference type="GO" id="GO:0010181">
    <property type="term" value="F:FMN binding"/>
    <property type="evidence" value="ECO:0007669"/>
    <property type="project" value="InterPro"/>
</dbReference>
<dbReference type="EMBL" id="KE504168">
    <property type="protein sequence ID" value="EPS98164.1"/>
    <property type="molecule type" value="Genomic_DNA"/>
</dbReference>
<dbReference type="PANTHER" id="PTHR22893:SF91">
    <property type="entry name" value="NADPH DEHYDROGENASE 2-RELATED"/>
    <property type="match status" value="1"/>
</dbReference>
<keyword evidence="3" id="KW-1185">Reference proteome</keyword>
<dbReference type="AlphaFoldDB" id="S8FIF3"/>
<dbReference type="HOGENOM" id="CLU_012153_0_0_1"/>
<organism evidence="2 3">
    <name type="scientific">Fomitopsis schrenkii</name>
    <name type="common">Brown rot fungus</name>
    <dbReference type="NCBI Taxonomy" id="2126942"/>
    <lineage>
        <taxon>Eukaryota</taxon>
        <taxon>Fungi</taxon>
        <taxon>Dikarya</taxon>
        <taxon>Basidiomycota</taxon>
        <taxon>Agaricomycotina</taxon>
        <taxon>Agaricomycetes</taxon>
        <taxon>Polyporales</taxon>
        <taxon>Fomitopsis</taxon>
    </lineage>
</organism>
<dbReference type="FunCoup" id="S8FIF3">
    <property type="interactions" value="254"/>
</dbReference>
<dbReference type="Pfam" id="PF00724">
    <property type="entry name" value="Oxidored_FMN"/>
    <property type="match status" value="1"/>
</dbReference>
<evidence type="ECO:0000313" key="2">
    <source>
        <dbReference type="EMBL" id="EPS98164.1"/>
    </source>
</evidence>
<dbReference type="STRING" id="743788.S8FIF3"/>
<sequence length="367" mass="40962">MSAPVIPKLFQPAIVGKHALSHRIVLAPLTRYRADKNHVPNEHVPVYYAQRGSMPGTLLITEATFISPFAGGFNNIPGIWNEEQVNGWKRVTDAVHDRGSRIFCQLWALGRCATPEVLDAEGLPFVSASDIKLSTGTRVPRPLTIQEIKEYIDAYTNAARNAVRAGFDGVELHGANGYLIDQFLQDVSNTRTDAYGGSIENRARFALEIIESVVGAIGAHRTALRLSPWGDIQDMRMKDPVPQFSYLVSQIAQRYPDFAYIHVVEPRVSGMTEREPQPGESNDFLREIWRPRPFISAGGHTRESALEFAEKNDDLVAFGRFFISNPDLPIRIAKNLPLTKGNRKTYYTPGAEGYTDYPFADEGFARL</sequence>
<dbReference type="FunFam" id="3.20.20.70:FF:000138">
    <property type="entry name" value="NADPH dehydrogenase 1"/>
    <property type="match status" value="1"/>
</dbReference>
<protein>
    <submittedName>
        <fullName evidence="2">NADH flavin oxidoreductase/NADH oxidase</fullName>
    </submittedName>
</protein>
<dbReference type="eggNOG" id="KOG0134">
    <property type="taxonomic scope" value="Eukaryota"/>
</dbReference>
<proteinExistence type="predicted"/>
<dbReference type="InterPro" id="IPR013785">
    <property type="entry name" value="Aldolase_TIM"/>
</dbReference>
<dbReference type="Proteomes" id="UP000015241">
    <property type="component" value="Unassembled WGS sequence"/>
</dbReference>
<dbReference type="InterPro" id="IPR001155">
    <property type="entry name" value="OxRdtase_FMN_N"/>
</dbReference>
<accession>S8FIF3</accession>
<dbReference type="Gene3D" id="3.20.20.70">
    <property type="entry name" value="Aldolase class I"/>
    <property type="match status" value="1"/>
</dbReference>
<feature type="domain" description="NADH:flavin oxidoreductase/NADH oxidase N-terminal" evidence="1">
    <location>
        <begin position="8"/>
        <end position="338"/>
    </location>
</feature>
<gene>
    <name evidence="2" type="ORF">FOMPIDRAFT_82935</name>
</gene>
<reference evidence="2 3" key="1">
    <citation type="journal article" date="2012" name="Science">
        <title>The Paleozoic origin of enzymatic lignin decomposition reconstructed from 31 fungal genomes.</title>
        <authorList>
            <person name="Floudas D."/>
            <person name="Binder M."/>
            <person name="Riley R."/>
            <person name="Barry K."/>
            <person name="Blanchette R.A."/>
            <person name="Henrissat B."/>
            <person name="Martinez A.T."/>
            <person name="Otillar R."/>
            <person name="Spatafora J.W."/>
            <person name="Yadav J.S."/>
            <person name="Aerts A."/>
            <person name="Benoit I."/>
            <person name="Boyd A."/>
            <person name="Carlson A."/>
            <person name="Copeland A."/>
            <person name="Coutinho P.M."/>
            <person name="de Vries R.P."/>
            <person name="Ferreira P."/>
            <person name="Findley K."/>
            <person name="Foster B."/>
            <person name="Gaskell J."/>
            <person name="Glotzer D."/>
            <person name="Gorecki P."/>
            <person name="Heitman J."/>
            <person name="Hesse C."/>
            <person name="Hori C."/>
            <person name="Igarashi K."/>
            <person name="Jurgens J.A."/>
            <person name="Kallen N."/>
            <person name="Kersten P."/>
            <person name="Kohler A."/>
            <person name="Kuees U."/>
            <person name="Kumar T.K.A."/>
            <person name="Kuo A."/>
            <person name="LaButti K."/>
            <person name="Larrondo L.F."/>
            <person name="Lindquist E."/>
            <person name="Ling A."/>
            <person name="Lombard V."/>
            <person name="Lucas S."/>
            <person name="Lundell T."/>
            <person name="Martin R."/>
            <person name="McLaughlin D.J."/>
            <person name="Morgenstern I."/>
            <person name="Morin E."/>
            <person name="Murat C."/>
            <person name="Nagy L.G."/>
            <person name="Nolan M."/>
            <person name="Ohm R.A."/>
            <person name="Patyshakuliyeva A."/>
            <person name="Rokas A."/>
            <person name="Ruiz-Duenas F.J."/>
            <person name="Sabat G."/>
            <person name="Salamov A."/>
            <person name="Samejima M."/>
            <person name="Schmutz J."/>
            <person name="Slot J.C."/>
            <person name="St John F."/>
            <person name="Stenlid J."/>
            <person name="Sun H."/>
            <person name="Sun S."/>
            <person name="Syed K."/>
            <person name="Tsang A."/>
            <person name="Wiebenga A."/>
            <person name="Young D."/>
            <person name="Pisabarro A."/>
            <person name="Eastwood D.C."/>
            <person name="Martin F."/>
            <person name="Cullen D."/>
            <person name="Grigoriev I.V."/>
            <person name="Hibbett D.S."/>
        </authorList>
    </citation>
    <scope>NUCLEOTIDE SEQUENCE</scope>
    <source>
        <strain evidence="3">FP-58527</strain>
    </source>
</reference>
<dbReference type="OrthoDB" id="276546at2759"/>